<evidence type="ECO:0000313" key="3">
    <source>
        <dbReference type="EMBL" id="PAN22699.2"/>
    </source>
</evidence>
<sequence>MRTDIPIAAPRPRRGAAAAAHCCHAKRKSQSCGATYASSFRHRGFVGCWRCRRDSSCLLAACVPSVAVYALPFCFVLSYYLAARAMLPNLSFFRRGVGLAFRVGMDGPARDGKRGCRASEQAAMARGRGGRLTTGTDSGELGGRGREMDGGRMVTDG</sequence>
<evidence type="ECO:0000256" key="1">
    <source>
        <dbReference type="SAM" id="MobiDB-lite"/>
    </source>
</evidence>
<organism evidence="3">
    <name type="scientific">Panicum hallii</name>
    <dbReference type="NCBI Taxonomy" id="206008"/>
    <lineage>
        <taxon>Eukaryota</taxon>
        <taxon>Viridiplantae</taxon>
        <taxon>Streptophyta</taxon>
        <taxon>Embryophyta</taxon>
        <taxon>Tracheophyta</taxon>
        <taxon>Spermatophyta</taxon>
        <taxon>Magnoliopsida</taxon>
        <taxon>Liliopsida</taxon>
        <taxon>Poales</taxon>
        <taxon>Poaceae</taxon>
        <taxon>PACMAD clade</taxon>
        <taxon>Panicoideae</taxon>
        <taxon>Panicodae</taxon>
        <taxon>Paniceae</taxon>
        <taxon>Panicinae</taxon>
        <taxon>Panicum</taxon>
        <taxon>Panicum sect. Panicum</taxon>
    </lineage>
</organism>
<accession>A0A2S3HGZ4</accession>
<evidence type="ECO:0000256" key="2">
    <source>
        <dbReference type="SAM" id="Phobius"/>
    </source>
</evidence>
<feature type="region of interest" description="Disordered" evidence="1">
    <location>
        <begin position="122"/>
        <end position="157"/>
    </location>
</feature>
<reference evidence="3" key="1">
    <citation type="submission" date="2018-04" db="EMBL/GenBank/DDBJ databases">
        <title>WGS assembly of Panicum hallii.</title>
        <authorList>
            <person name="Lovell J."/>
            <person name="Jenkins J."/>
            <person name="Lowry D."/>
            <person name="Mamidi S."/>
            <person name="Sreedasyam A."/>
            <person name="Weng X."/>
            <person name="Barry K."/>
            <person name="Bonette J."/>
            <person name="Campitelli B."/>
            <person name="Daum C."/>
            <person name="Gordon S."/>
            <person name="Gould B."/>
            <person name="Lipzen A."/>
            <person name="Macqueen A."/>
            <person name="Palacio-Mejia J."/>
            <person name="Plott C."/>
            <person name="Shakirov E."/>
            <person name="Shu S."/>
            <person name="Yoshinaga Y."/>
            <person name="Zane M."/>
            <person name="Rokhsar D."/>
            <person name="Grimwood J."/>
            <person name="Schmutz J."/>
            <person name="Juenger T."/>
        </authorList>
    </citation>
    <scope>NUCLEOTIDE SEQUENCE [LARGE SCALE GENOMIC DNA]</scope>
    <source>
        <strain evidence="3">FIL2</strain>
    </source>
</reference>
<dbReference type="AlphaFoldDB" id="A0A2S3HGZ4"/>
<dbReference type="EMBL" id="CM008049">
    <property type="protein sequence ID" value="PAN22699.2"/>
    <property type="molecule type" value="Genomic_DNA"/>
</dbReference>
<name>A0A2S3HGZ4_9POAL</name>
<proteinExistence type="predicted"/>
<feature type="transmembrane region" description="Helical" evidence="2">
    <location>
        <begin position="58"/>
        <end position="82"/>
    </location>
</feature>
<dbReference type="Gramene" id="PAN22699">
    <property type="protein sequence ID" value="PAN22699"/>
    <property type="gene ID" value="PAHAL_4G038300"/>
</dbReference>
<protein>
    <submittedName>
        <fullName evidence="3">Uncharacterized protein</fullName>
    </submittedName>
</protein>
<gene>
    <name evidence="3" type="ORF">PAHAL_4G038300</name>
</gene>
<keyword evidence="2" id="KW-0812">Transmembrane</keyword>
<keyword evidence="2" id="KW-1133">Transmembrane helix</keyword>
<keyword evidence="2" id="KW-0472">Membrane</keyword>
<dbReference type="Proteomes" id="UP000243499">
    <property type="component" value="Chromosome 4"/>
</dbReference>